<evidence type="ECO:0000256" key="1">
    <source>
        <dbReference type="SAM" id="MobiDB-lite"/>
    </source>
</evidence>
<feature type="region of interest" description="Disordered" evidence="1">
    <location>
        <begin position="195"/>
        <end position="219"/>
    </location>
</feature>
<dbReference type="GeneID" id="17278837"/>
<feature type="compositionally biased region" description="Basic and acidic residues" evidence="1">
    <location>
        <begin position="84"/>
        <end position="103"/>
    </location>
</feature>
<dbReference type="PaxDb" id="2903-EOD33567"/>
<evidence type="ECO:0000313" key="2">
    <source>
        <dbReference type="EnsemblProtists" id="EOD33567"/>
    </source>
</evidence>
<dbReference type="KEGG" id="ehx:EMIHUDRAFT_441526"/>
<protein>
    <submittedName>
        <fullName evidence="2">Uncharacterized protein</fullName>
    </submittedName>
</protein>
<feature type="compositionally biased region" description="Basic residues" evidence="1">
    <location>
        <begin position="104"/>
        <end position="114"/>
    </location>
</feature>
<evidence type="ECO:0000313" key="3">
    <source>
        <dbReference type="Proteomes" id="UP000013827"/>
    </source>
</evidence>
<reference evidence="2" key="2">
    <citation type="submission" date="2024-10" db="UniProtKB">
        <authorList>
            <consortium name="EnsemblProtists"/>
        </authorList>
    </citation>
    <scope>IDENTIFICATION</scope>
</reference>
<accession>A0A0D3KCT2</accession>
<dbReference type="AlphaFoldDB" id="A0A0D3KCT2"/>
<proteinExistence type="predicted"/>
<dbReference type="Proteomes" id="UP000013827">
    <property type="component" value="Unassembled WGS sequence"/>
</dbReference>
<reference evidence="3" key="1">
    <citation type="journal article" date="2013" name="Nature">
        <title>Pan genome of the phytoplankton Emiliania underpins its global distribution.</title>
        <authorList>
            <person name="Read B.A."/>
            <person name="Kegel J."/>
            <person name="Klute M.J."/>
            <person name="Kuo A."/>
            <person name="Lefebvre S.C."/>
            <person name="Maumus F."/>
            <person name="Mayer C."/>
            <person name="Miller J."/>
            <person name="Monier A."/>
            <person name="Salamov A."/>
            <person name="Young J."/>
            <person name="Aguilar M."/>
            <person name="Claverie J.M."/>
            <person name="Frickenhaus S."/>
            <person name="Gonzalez K."/>
            <person name="Herman E.K."/>
            <person name="Lin Y.C."/>
            <person name="Napier J."/>
            <person name="Ogata H."/>
            <person name="Sarno A.F."/>
            <person name="Shmutz J."/>
            <person name="Schroeder D."/>
            <person name="de Vargas C."/>
            <person name="Verret F."/>
            <person name="von Dassow P."/>
            <person name="Valentin K."/>
            <person name="Van de Peer Y."/>
            <person name="Wheeler G."/>
            <person name="Dacks J.B."/>
            <person name="Delwiche C.F."/>
            <person name="Dyhrman S.T."/>
            <person name="Glockner G."/>
            <person name="John U."/>
            <person name="Richards T."/>
            <person name="Worden A.Z."/>
            <person name="Zhang X."/>
            <person name="Grigoriev I.V."/>
            <person name="Allen A.E."/>
            <person name="Bidle K."/>
            <person name="Borodovsky M."/>
            <person name="Bowler C."/>
            <person name="Brownlee C."/>
            <person name="Cock J.M."/>
            <person name="Elias M."/>
            <person name="Gladyshev V.N."/>
            <person name="Groth M."/>
            <person name="Guda C."/>
            <person name="Hadaegh A."/>
            <person name="Iglesias-Rodriguez M.D."/>
            <person name="Jenkins J."/>
            <person name="Jones B.M."/>
            <person name="Lawson T."/>
            <person name="Leese F."/>
            <person name="Lindquist E."/>
            <person name="Lobanov A."/>
            <person name="Lomsadze A."/>
            <person name="Malik S.B."/>
            <person name="Marsh M.E."/>
            <person name="Mackinder L."/>
            <person name="Mock T."/>
            <person name="Mueller-Roeber B."/>
            <person name="Pagarete A."/>
            <person name="Parker M."/>
            <person name="Probert I."/>
            <person name="Quesneville H."/>
            <person name="Raines C."/>
            <person name="Rensing S.A."/>
            <person name="Riano-Pachon D.M."/>
            <person name="Richier S."/>
            <person name="Rokitta S."/>
            <person name="Shiraiwa Y."/>
            <person name="Soanes D.M."/>
            <person name="van der Giezen M."/>
            <person name="Wahlund T.M."/>
            <person name="Williams B."/>
            <person name="Wilson W."/>
            <person name="Wolfe G."/>
            <person name="Wurch L.L."/>
        </authorList>
    </citation>
    <scope>NUCLEOTIDE SEQUENCE</scope>
</reference>
<dbReference type="EnsemblProtists" id="EOD33567">
    <property type="protein sequence ID" value="EOD33567"/>
    <property type="gene ID" value="EMIHUDRAFT_441526"/>
</dbReference>
<organism evidence="2 3">
    <name type="scientific">Emiliania huxleyi (strain CCMP1516)</name>
    <dbReference type="NCBI Taxonomy" id="280463"/>
    <lineage>
        <taxon>Eukaryota</taxon>
        <taxon>Haptista</taxon>
        <taxon>Haptophyta</taxon>
        <taxon>Prymnesiophyceae</taxon>
        <taxon>Isochrysidales</taxon>
        <taxon>Noelaerhabdaceae</taxon>
        <taxon>Emiliania</taxon>
    </lineage>
</organism>
<feature type="compositionally biased region" description="Basic and acidic residues" evidence="1">
    <location>
        <begin position="65"/>
        <end position="74"/>
    </location>
</feature>
<sequence>MYGLLSSKQAAGDGKARRAAIGACHLTRMAGGGPAHPWPPPKLRRGRHQERGDAVAAGGSWARGGEPRADERDSVPAQLRVRVRREQPGRHLGEPAGLHDLRGASRHPHPRGAARHGAGGWRVSLWRRGARVHVLARRPHLLVTRPTYLAGGREGVLLPYHLPPPPSEPSCALRSPLLSLSSCILCRQRPATPLPTGAVSCRPPPNRRRRRRPFPQLPSSSVHPLYSEYAGAAMARLSYPSVAYVTTATMHATHANPSWFRVTRPRLDRACATPRHHLRHLRHEPAAGWDSPSCGNRGKISIDAVEQYRIVTCDRPHLSLCVCHSFFR</sequence>
<dbReference type="HOGENOM" id="CLU_848468_0_0_1"/>
<keyword evidence="3" id="KW-1185">Reference proteome</keyword>
<name>A0A0D3KCT2_EMIH1</name>
<feature type="region of interest" description="Disordered" evidence="1">
    <location>
        <begin position="27"/>
        <end position="117"/>
    </location>
</feature>
<dbReference type="RefSeq" id="XP_005785996.1">
    <property type="nucleotide sequence ID" value="XM_005785939.1"/>
</dbReference>